<proteinExistence type="predicted"/>
<keyword evidence="2" id="KW-1185">Reference proteome</keyword>
<name>A0ABD1Z059_9MARC</name>
<evidence type="ECO:0000313" key="2">
    <source>
        <dbReference type="Proteomes" id="UP001605036"/>
    </source>
</evidence>
<protein>
    <submittedName>
        <fullName evidence="1">Uncharacterized protein</fullName>
    </submittedName>
</protein>
<dbReference type="EMBL" id="JBHFFA010000003">
    <property type="protein sequence ID" value="KAL2636425.1"/>
    <property type="molecule type" value="Genomic_DNA"/>
</dbReference>
<dbReference type="Proteomes" id="UP001605036">
    <property type="component" value="Unassembled WGS sequence"/>
</dbReference>
<sequence>MYPLQFEKADVTNVTLSHVLFVCRWSPNDAKVNLAVGASRTEEGKPLVLNVAHPYRSTPYSALLYRSNVPPVPSLLGN</sequence>
<gene>
    <name evidence="1" type="ORF">R1flu_007904</name>
</gene>
<reference evidence="1 2" key="1">
    <citation type="submission" date="2024-09" db="EMBL/GenBank/DDBJ databases">
        <title>Chromosome-scale assembly of Riccia fluitans.</title>
        <authorList>
            <person name="Paukszto L."/>
            <person name="Sawicki J."/>
            <person name="Karawczyk K."/>
            <person name="Piernik-Szablinska J."/>
            <person name="Szczecinska M."/>
            <person name="Mazdziarz M."/>
        </authorList>
    </citation>
    <scope>NUCLEOTIDE SEQUENCE [LARGE SCALE GENOMIC DNA]</scope>
    <source>
        <strain evidence="1">Rf_01</strain>
        <tissue evidence="1">Aerial parts of the thallus</tissue>
    </source>
</reference>
<accession>A0ABD1Z059</accession>
<comment type="caution">
    <text evidence="1">The sequence shown here is derived from an EMBL/GenBank/DDBJ whole genome shotgun (WGS) entry which is preliminary data.</text>
</comment>
<evidence type="ECO:0000313" key="1">
    <source>
        <dbReference type="EMBL" id="KAL2636425.1"/>
    </source>
</evidence>
<dbReference type="AlphaFoldDB" id="A0ABD1Z059"/>
<organism evidence="1 2">
    <name type="scientific">Riccia fluitans</name>
    <dbReference type="NCBI Taxonomy" id="41844"/>
    <lineage>
        <taxon>Eukaryota</taxon>
        <taxon>Viridiplantae</taxon>
        <taxon>Streptophyta</taxon>
        <taxon>Embryophyta</taxon>
        <taxon>Marchantiophyta</taxon>
        <taxon>Marchantiopsida</taxon>
        <taxon>Marchantiidae</taxon>
        <taxon>Marchantiales</taxon>
        <taxon>Ricciaceae</taxon>
        <taxon>Riccia</taxon>
    </lineage>
</organism>